<feature type="transmembrane region" description="Helical" evidence="10">
    <location>
        <begin position="294"/>
        <end position="312"/>
    </location>
</feature>
<name>A0A127KB04_9RHOO</name>
<dbReference type="GO" id="GO:0005886">
    <property type="term" value="C:plasma membrane"/>
    <property type="evidence" value="ECO:0007669"/>
    <property type="project" value="UniProtKB-SubCell"/>
</dbReference>
<comment type="subcellular location">
    <subcellularLocation>
        <location evidence="1">Cell membrane</location>
        <topology evidence="1">Multi-pass membrane protein</topology>
    </subcellularLocation>
    <subcellularLocation>
        <location evidence="9">Membrane</location>
        <topology evidence="9">Multi-pass membrane protein</topology>
    </subcellularLocation>
</comment>
<keyword evidence="2" id="KW-0813">Transport</keyword>
<feature type="transmembrane region" description="Helical" evidence="10">
    <location>
        <begin position="687"/>
        <end position="706"/>
    </location>
</feature>
<evidence type="ECO:0000256" key="2">
    <source>
        <dbReference type="ARBA" id="ARBA00022448"/>
    </source>
</evidence>
<feature type="transmembrane region" description="Helical" evidence="10">
    <location>
        <begin position="445"/>
        <end position="462"/>
    </location>
</feature>
<dbReference type="PANTHER" id="PTHR43373">
    <property type="entry name" value="NA(+)/H(+) ANTIPORTER SUBUNIT"/>
    <property type="match status" value="1"/>
</dbReference>
<dbReference type="InterPro" id="IPR046806">
    <property type="entry name" value="MrpA_C/MbhE"/>
</dbReference>
<dbReference type="Pfam" id="PF13244">
    <property type="entry name" value="MbhD"/>
    <property type="match status" value="1"/>
</dbReference>
<dbReference type="RefSeq" id="WP_048710020.1">
    <property type="nucleotide sequence ID" value="NZ_CP014646.1"/>
</dbReference>
<keyword evidence="17" id="KW-1185">Reference proteome</keyword>
<feature type="transmembrane region" description="Helical" evidence="10">
    <location>
        <begin position="597"/>
        <end position="615"/>
    </location>
</feature>
<dbReference type="GO" id="GO:0006811">
    <property type="term" value="P:monoatomic ion transport"/>
    <property type="evidence" value="ECO:0007669"/>
    <property type="project" value="UniProtKB-KW"/>
</dbReference>
<evidence type="ECO:0000313" key="16">
    <source>
        <dbReference type="EMBL" id="AMO39086.1"/>
    </source>
</evidence>
<feature type="transmembrane region" description="Helical" evidence="10">
    <location>
        <begin position="6"/>
        <end position="23"/>
    </location>
</feature>
<evidence type="ECO:0000256" key="7">
    <source>
        <dbReference type="ARBA" id="ARBA00023065"/>
    </source>
</evidence>
<feature type="transmembrane region" description="Helical" evidence="10">
    <location>
        <begin position="266"/>
        <end position="287"/>
    </location>
</feature>
<evidence type="ECO:0000259" key="12">
    <source>
        <dbReference type="Pfam" id="PF00662"/>
    </source>
</evidence>
<dbReference type="InterPro" id="IPR001750">
    <property type="entry name" value="ND/Mrp_TM"/>
</dbReference>
<organism evidence="16 17">
    <name type="scientific">Thauera humireducens</name>
    <dbReference type="NCBI Taxonomy" id="1134435"/>
    <lineage>
        <taxon>Bacteria</taxon>
        <taxon>Pseudomonadati</taxon>
        <taxon>Pseudomonadota</taxon>
        <taxon>Betaproteobacteria</taxon>
        <taxon>Rhodocyclales</taxon>
        <taxon>Zoogloeaceae</taxon>
        <taxon>Thauera</taxon>
    </lineage>
</organism>
<dbReference type="InterPro" id="IPR025383">
    <property type="entry name" value="MrpA_C/MbhD"/>
</dbReference>
<proteinExistence type="predicted"/>
<keyword evidence="5 9" id="KW-0812">Transmembrane</keyword>
<evidence type="ECO:0000256" key="9">
    <source>
        <dbReference type="RuleBase" id="RU000320"/>
    </source>
</evidence>
<dbReference type="PRINTS" id="PR01434">
    <property type="entry name" value="NADHDHGNASE5"/>
</dbReference>
<reference evidence="17" key="1">
    <citation type="submission" date="2016-03" db="EMBL/GenBank/DDBJ databases">
        <authorList>
            <person name="Ma C."/>
            <person name="Zhou S."/>
            <person name="Yang G."/>
        </authorList>
    </citation>
    <scope>NUCLEOTIDE SEQUENCE [LARGE SCALE GENOMIC DNA]</scope>
    <source>
        <strain evidence="17">SgZ-1</strain>
    </source>
</reference>
<evidence type="ECO:0000256" key="1">
    <source>
        <dbReference type="ARBA" id="ARBA00004651"/>
    </source>
</evidence>
<dbReference type="InterPro" id="IPR007182">
    <property type="entry name" value="MnhB"/>
</dbReference>
<dbReference type="Pfam" id="PF00662">
    <property type="entry name" value="Proton_antipo_N"/>
    <property type="match status" value="1"/>
</dbReference>
<dbReference type="InterPro" id="IPR001516">
    <property type="entry name" value="Proton_antipo_N"/>
</dbReference>
<dbReference type="PANTHER" id="PTHR43373:SF1">
    <property type="entry name" value="NA(+)_H(+) ANTIPORTER SUBUNIT A"/>
    <property type="match status" value="1"/>
</dbReference>
<dbReference type="InterPro" id="IPR050616">
    <property type="entry name" value="CPA3_Na-H_Antiporter_A"/>
</dbReference>
<feature type="transmembrane region" description="Helical" evidence="10">
    <location>
        <begin position="814"/>
        <end position="834"/>
    </location>
</feature>
<keyword evidence="3" id="KW-0050">Antiport</keyword>
<feature type="transmembrane region" description="Helical" evidence="10">
    <location>
        <begin position="648"/>
        <end position="666"/>
    </location>
</feature>
<feature type="transmembrane region" description="Helical" evidence="10">
    <location>
        <begin position="107"/>
        <end position="124"/>
    </location>
</feature>
<protein>
    <submittedName>
        <fullName evidence="16">NADH dehydrogenase</fullName>
    </submittedName>
</protein>
<keyword evidence="7" id="KW-0406">Ion transport</keyword>
<feature type="domain" description="MrpA C-terminal/MbhD" evidence="14">
    <location>
        <begin position="606"/>
        <end position="670"/>
    </location>
</feature>
<evidence type="ECO:0000259" key="14">
    <source>
        <dbReference type="Pfam" id="PF13244"/>
    </source>
</evidence>
<feature type="domain" description="NADH-Ubiquinone oxidoreductase (complex I) chain 5 N-terminal" evidence="12">
    <location>
        <begin position="63"/>
        <end position="107"/>
    </location>
</feature>
<dbReference type="Pfam" id="PF00361">
    <property type="entry name" value="Proton_antipo_M"/>
    <property type="match status" value="1"/>
</dbReference>
<evidence type="ECO:0000256" key="5">
    <source>
        <dbReference type="ARBA" id="ARBA00022692"/>
    </source>
</evidence>
<dbReference type="STRING" id="1134435.AC731_011005"/>
<evidence type="ECO:0000259" key="15">
    <source>
        <dbReference type="Pfam" id="PF20501"/>
    </source>
</evidence>
<feature type="transmembrane region" description="Helical" evidence="10">
    <location>
        <begin position="199"/>
        <end position="215"/>
    </location>
</feature>
<feature type="transmembrane region" description="Helical" evidence="10">
    <location>
        <begin position="75"/>
        <end position="95"/>
    </location>
</feature>
<feature type="transmembrane region" description="Helical" evidence="10">
    <location>
        <begin position="30"/>
        <end position="55"/>
    </location>
</feature>
<feature type="transmembrane region" description="Helical" evidence="10">
    <location>
        <begin position="890"/>
        <end position="912"/>
    </location>
</feature>
<feature type="transmembrane region" description="Helical" evidence="10">
    <location>
        <begin position="846"/>
        <end position="870"/>
    </location>
</feature>
<evidence type="ECO:0000256" key="10">
    <source>
        <dbReference type="SAM" id="Phobius"/>
    </source>
</evidence>
<dbReference type="Pfam" id="PF20501">
    <property type="entry name" value="MbhE"/>
    <property type="match status" value="1"/>
</dbReference>
<keyword evidence="6 10" id="KW-1133">Transmembrane helix</keyword>
<dbReference type="Proteomes" id="UP000036902">
    <property type="component" value="Chromosome"/>
</dbReference>
<keyword evidence="8 10" id="KW-0472">Membrane</keyword>
<feature type="transmembrane region" description="Helical" evidence="10">
    <location>
        <begin position="402"/>
        <end position="424"/>
    </location>
</feature>
<accession>A0A127KB04</accession>
<feature type="transmembrane region" description="Helical" evidence="10">
    <location>
        <begin position="743"/>
        <end position="762"/>
    </location>
</feature>
<feature type="transmembrane region" description="Helical" evidence="10">
    <location>
        <begin position="363"/>
        <end position="382"/>
    </location>
</feature>
<gene>
    <name evidence="16" type="ORF">AC731_011005</name>
</gene>
<dbReference type="KEGG" id="thu:AC731_011005"/>
<feature type="transmembrane region" description="Helical" evidence="10">
    <location>
        <begin position="130"/>
        <end position="147"/>
    </location>
</feature>
<evidence type="ECO:0000256" key="8">
    <source>
        <dbReference type="ARBA" id="ARBA00023136"/>
    </source>
</evidence>
<dbReference type="GO" id="GO:0015297">
    <property type="term" value="F:antiporter activity"/>
    <property type="evidence" value="ECO:0007669"/>
    <property type="project" value="UniProtKB-KW"/>
</dbReference>
<evidence type="ECO:0000259" key="13">
    <source>
        <dbReference type="Pfam" id="PF04039"/>
    </source>
</evidence>
<evidence type="ECO:0000313" key="17">
    <source>
        <dbReference type="Proteomes" id="UP000036902"/>
    </source>
</evidence>
<evidence type="ECO:0000259" key="11">
    <source>
        <dbReference type="Pfam" id="PF00361"/>
    </source>
</evidence>
<feature type="domain" description="MrpA C-terminal/MbhE" evidence="15">
    <location>
        <begin position="687"/>
        <end position="770"/>
    </location>
</feature>
<feature type="transmembrane region" description="Helical" evidence="10">
    <location>
        <begin position="159"/>
        <end position="179"/>
    </location>
</feature>
<feature type="transmembrane region" description="Helical" evidence="10">
    <location>
        <begin position="622"/>
        <end position="642"/>
    </location>
</feature>
<feature type="transmembrane region" description="Helical" evidence="10">
    <location>
        <begin position="563"/>
        <end position="585"/>
    </location>
</feature>
<evidence type="ECO:0000256" key="6">
    <source>
        <dbReference type="ARBA" id="ARBA00022989"/>
    </source>
</evidence>
<feature type="domain" description="NADH:quinone oxidoreductase/Mrp antiporter transmembrane" evidence="11">
    <location>
        <begin position="124"/>
        <end position="398"/>
    </location>
</feature>
<dbReference type="EMBL" id="CP014646">
    <property type="protein sequence ID" value="AMO39086.1"/>
    <property type="molecule type" value="Genomic_DNA"/>
</dbReference>
<feature type="transmembrane region" description="Helical" evidence="10">
    <location>
        <begin position="487"/>
        <end position="512"/>
    </location>
</feature>
<feature type="transmembrane region" description="Helical" evidence="10">
    <location>
        <begin position="318"/>
        <end position="342"/>
    </location>
</feature>
<evidence type="ECO:0000256" key="4">
    <source>
        <dbReference type="ARBA" id="ARBA00022475"/>
    </source>
</evidence>
<evidence type="ECO:0000256" key="3">
    <source>
        <dbReference type="ARBA" id="ARBA00022449"/>
    </source>
</evidence>
<sequence>MLISISLVALTMLLAPLLTRWLGERAAWVLALAPLVVFGHFVSLTPEIAAGGVIMEHHAWVPALDIALAFRLDGLSLLFALLISGIGTLIVLYAGSYLSDHHHLGRFHAYLLGFMAAMLGMVLADDLIAMFVFWELTSVASFLLISFQHDKPESRRAALQALLITGGGGLALLAGLILLGSAGGGWQFSTLSASALEGHALYPAILLLVLAGAFTKSAQLPFHLWLPNAMAAPTPVSAYLHSATMVKAGVYLLARLNPVLGGSTGWSTILIIIGAATALVGAVLAIRQTDLKRVLAYTTVTVLGQLTMLLGTNTRYGLQAFAIYLVAHALYKAALFMAVGAVDHATGTRQISRLGGLIRYMPLTGFAVALAAFSNAGLPPFFGFIAKEFKYAGLIELGVAGWITTAVMILTNALLLAAAGLVFVRTFLGREGRYPLHPHEVSLPMWIGPMLLACGGFVFGAFNNIAEIWLIDAAVQAVARDAVNVRLYLWGGLTPAVVASVLTVALGVFFYLQRTRVRRRLSLWRVLWRVSGDMLWDRLLKRIFAFATRIADRFQHGSLRQHISLLVLAIAGFTLVGVISALAAGGGIRWPIPTSPLSVAGTVGCVLAVAGAAAAAVMRGRVALVATLGTSGLGLALFFLAANAPDVAITQLMVETLTVIFLALVLRKLPPLSGVGSRNPAAKRFHAIVAAVLGTIVTALLLISISEPLPGNIARWYLDNSLPAGHGANVVNVILVDFRALDTLGEILVVALAGLAAASLLGTGRKRAAPTSRAAAATGSTEFGSVLLLHGLKPLSALLLLMSLVLLWRGHNLPGGGFIGGLVAACAVVLLALGDGAEQARRMLRVPPAIVAAIGLAVAAGAGVIGLLRGEAFLAGSWIFPGGLPLGSPLLFDAGVFLTVLGAVLHMLLRLVEREQADDGMRQGAASRPTEG</sequence>
<dbReference type="AlphaFoldDB" id="A0A127KB04"/>
<keyword evidence="4" id="KW-1003">Cell membrane</keyword>
<feature type="transmembrane region" description="Helical" evidence="10">
    <location>
        <begin position="783"/>
        <end position="808"/>
    </location>
</feature>
<feature type="domain" description="Na+/H+ antiporter MnhB subunit-related protein" evidence="13">
    <location>
        <begin position="793"/>
        <end position="905"/>
    </location>
</feature>
<dbReference type="Pfam" id="PF04039">
    <property type="entry name" value="MnhB"/>
    <property type="match status" value="1"/>
</dbReference>